<sequence>MKISNYFELASIVLGPFDQDQELYVYQGYVMNERYIFFVDEGTLWLRHVQKVAHIDHFYIDGDTGGLILAEHITGNAKEMLELIVDRLSGMDALTFLTDVLLWTPDRVDMNLKLDRFSMIKAL</sequence>
<name>A0A0M9BLW8_9BACL</name>
<evidence type="ECO:0000313" key="1">
    <source>
        <dbReference type="EMBL" id="KOY14639.1"/>
    </source>
</evidence>
<proteinExistence type="predicted"/>
<dbReference type="PATRIC" id="fig|1705561.3.peg.4622"/>
<dbReference type="Proteomes" id="UP000037688">
    <property type="component" value="Unassembled WGS sequence"/>
</dbReference>
<dbReference type="RefSeq" id="WP_053782828.1">
    <property type="nucleotide sequence ID" value="NZ_LITU01000070.1"/>
</dbReference>
<reference evidence="1 2" key="1">
    <citation type="submission" date="2015-08" db="EMBL/GenBank/DDBJ databases">
        <title>Draft genome sequence of cellulolytic and xylanolytic Paenibacillus sp. A59, isolated from a decaying forest soil from Patagonia, Argentina.</title>
        <authorList>
            <person name="Ghio S."/>
            <person name="Caceres A.M."/>
            <person name="Talia P."/>
            <person name="Grasso D."/>
            <person name="Campos E."/>
        </authorList>
    </citation>
    <scope>NUCLEOTIDE SEQUENCE [LARGE SCALE GENOMIC DNA]</scope>
    <source>
        <strain evidence="1 2">A59</strain>
    </source>
</reference>
<dbReference type="AlphaFoldDB" id="A0A0M9BLW8"/>
<organism evidence="1 2">
    <name type="scientific">Paenibacillus xylanivorans</name>
    <dbReference type="NCBI Taxonomy" id="1705561"/>
    <lineage>
        <taxon>Bacteria</taxon>
        <taxon>Bacillati</taxon>
        <taxon>Bacillota</taxon>
        <taxon>Bacilli</taxon>
        <taxon>Bacillales</taxon>
        <taxon>Paenibacillaceae</taxon>
        <taxon>Paenibacillus</taxon>
    </lineage>
</organism>
<dbReference type="OrthoDB" id="2617997at2"/>
<evidence type="ECO:0000313" key="2">
    <source>
        <dbReference type="Proteomes" id="UP000037688"/>
    </source>
</evidence>
<comment type="caution">
    <text evidence="1">The sequence shown here is derived from an EMBL/GenBank/DDBJ whole genome shotgun (WGS) entry which is preliminary data.</text>
</comment>
<accession>A0A0M9BLW8</accession>
<gene>
    <name evidence="1" type="ORF">AMS66_22125</name>
</gene>
<keyword evidence="2" id="KW-1185">Reference proteome</keyword>
<dbReference type="EMBL" id="LITU01000070">
    <property type="protein sequence ID" value="KOY14639.1"/>
    <property type="molecule type" value="Genomic_DNA"/>
</dbReference>
<protein>
    <submittedName>
        <fullName evidence="1">Uncharacterized protein</fullName>
    </submittedName>
</protein>